<dbReference type="OrthoDB" id="1430233at2"/>
<accession>A3XQX4</accession>
<dbReference type="PROSITE" id="PS51257">
    <property type="entry name" value="PROKAR_LIPOPROTEIN"/>
    <property type="match status" value="1"/>
</dbReference>
<organism evidence="2 3">
    <name type="scientific">Leeuwenhoekiella blandensis (strain CECT 7118 / CCUG 51940 / KCTC 22103 / MED217)</name>
    <name type="common">Flavobacterium sp. (strain MED217)</name>
    <dbReference type="NCBI Taxonomy" id="398720"/>
    <lineage>
        <taxon>Bacteria</taxon>
        <taxon>Pseudomonadati</taxon>
        <taxon>Bacteroidota</taxon>
        <taxon>Flavobacteriia</taxon>
        <taxon>Flavobacteriales</taxon>
        <taxon>Flavobacteriaceae</taxon>
        <taxon>Leeuwenhoekiella</taxon>
    </lineage>
</organism>
<dbReference type="STRING" id="398720.MED217_03835"/>
<dbReference type="eggNOG" id="ENOG5031G7J">
    <property type="taxonomic scope" value="Bacteria"/>
</dbReference>
<gene>
    <name evidence="2" type="ORF">MED217_03835</name>
</gene>
<feature type="domain" description="DUF4136" evidence="1">
    <location>
        <begin position="21"/>
        <end position="171"/>
    </location>
</feature>
<evidence type="ECO:0000313" key="3">
    <source>
        <dbReference type="Proteomes" id="UP000001601"/>
    </source>
</evidence>
<dbReference type="InterPro" id="IPR025411">
    <property type="entry name" value="DUF4136"/>
</dbReference>
<proteinExistence type="predicted"/>
<dbReference type="Pfam" id="PF13590">
    <property type="entry name" value="DUF4136"/>
    <property type="match status" value="1"/>
</dbReference>
<protein>
    <recommendedName>
        <fullName evidence="1">DUF4136 domain-containing protein</fullName>
    </recommendedName>
</protein>
<evidence type="ECO:0000313" key="2">
    <source>
        <dbReference type="EMBL" id="EAQ48117.1"/>
    </source>
</evidence>
<name>A3XQX4_LEEBM</name>
<reference evidence="2 3" key="1">
    <citation type="journal article" date="2007" name="Nature">
        <title>Light stimulates growth of proteorhodopsin-containing marine Flavobacteria.</title>
        <authorList>
            <person name="Gomez-Consarnau L."/>
            <person name="Gonzalez J.M."/>
            <person name="Coll-Llado M."/>
            <person name="Gourdon P."/>
            <person name="Pascher T."/>
            <person name="Neutze R."/>
            <person name="Pedros-Alio C."/>
            <person name="Pinhassi J."/>
        </authorList>
    </citation>
    <scope>NUCLEOTIDE SEQUENCE [LARGE SCALE GENOMIC DNA]</scope>
    <source>
        <strain evidence="2 3">MED217</strain>
    </source>
</reference>
<dbReference type="Gene3D" id="3.30.160.670">
    <property type="match status" value="1"/>
</dbReference>
<keyword evidence="3" id="KW-1185">Reference proteome</keyword>
<sequence>MKHFLILLSIITFISCGSTKVAYDYDEQIDFAQYKTYNFMNDMDSGLSQLDLNRLLDATEAVLQSKGFTKSETPDLLINIIADQYEDVQRNSVGVGIGGGSYGGGVSVGAGFPLGGNKNHQTITLDLVDAQRDILVWQAVSDSNIAVNTNPQDRVSYFTKIANKIFEEFPPEE</sequence>
<comment type="caution">
    <text evidence="2">The sequence shown here is derived from an EMBL/GenBank/DDBJ whole genome shotgun (WGS) entry which is preliminary data.</text>
</comment>
<dbReference type="RefSeq" id="WP_009779158.1">
    <property type="nucleotide sequence ID" value="NZ_CH672395.1"/>
</dbReference>
<dbReference type="HOGENOM" id="CLU_113282_3_1_10"/>
<dbReference type="EMBL" id="AANC01000010">
    <property type="protein sequence ID" value="EAQ48117.1"/>
    <property type="molecule type" value="Genomic_DNA"/>
</dbReference>
<evidence type="ECO:0000259" key="1">
    <source>
        <dbReference type="Pfam" id="PF13590"/>
    </source>
</evidence>
<dbReference type="Proteomes" id="UP000001601">
    <property type="component" value="Unassembled WGS sequence"/>
</dbReference>
<dbReference type="AlphaFoldDB" id="A3XQX4"/>